<keyword evidence="3" id="KW-1185">Reference proteome</keyword>
<evidence type="ECO:0000313" key="2">
    <source>
        <dbReference type="EMBL" id="KAK5779694.1"/>
    </source>
</evidence>
<sequence>MSSIISQDITSEIELPSQKDDLSQRDLILLNAYESAPWNESDISDKSITTVDRDLFFQILMVENISKSKQSQLDDINTKLDPKTQRVDRLNASKVNLKRQKPEFISQIDLDREDSSSLSSSNNTLTSNEKDMFRFTIQGRNGLVFFAINTFQIKWWNCALGAKIIIKKGTVFNKNMFILCNNTNVVFLGGINRIWNENRTLKLKDYLTAKLNRDRTNATTTSTLRKRKTSNIT</sequence>
<dbReference type="AlphaFoldDB" id="A0AAN7WJZ0"/>
<dbReference type="Proteomes" id="UP001306508">
    <property type="component" value="Unassembled WGS sequence"/>
</dbReference>
<evidence type="ECO:0000259" key="1">
    <source>
        <dbReference type="Pfam" id="PF08585"/>
    </source>
</evidence>
<gene>
    <name evidence="2" type="ORF">RI543_002814</name>
</gene>
<accession>A0AAN7WJZ0</accession>
<dbReference type="InterPro" id="IPR013894">
    <property type="entry name" value="RMI1_OB"/>
</dbReference>
<dbReference type="Gene3D" id="2.40.50.770">
    <property type="entry name" value="RecQ-mediated genome instability protein Rmi1, C-terminal domain"/>
    <property type="match status" value="1"/>
</dbReference>
<evidence type="ECO:0000313" key="3">
    <source>
        <dbReference type="Proteomes" id="UP001306508"/>
    </source>
</evidence>
<dbReference type="InterPro" id="IPR042470">
    <property type="entry name" value="RMI1_N_C_sf"/>
</dbReference>
<organism evidence="2 3">
    <name type="scientific">Arxiozyma heterogenica</name>
    <dbReference type="NCBI Taxonomy" id="278026"/>
    <lineage>
        <taxon>Eukaryota</taxon>
        <taxon>Fungi</taxon>
        <taxon>Dikarya</taxon>
        <taxon>Ascomycota</taxon>
        <taxon>Saccharomycotina</taxon>
        <taxon>Saccharomycetes</taxon>
        <taxon>Saccharomycetales</taxon>
        <taxon>Saccharomycetaceae</taxon>
        <taxon>Arxiozyma</taxon>
    </lineage>
</organism>
<reference evidence="3" key="1">
    <citation type="submission" date="2023-07" db="EMBL/GenBank/DDBJ databases">
        <title>A draft genome of Kazachstania heterogenica Y-27499.</title>
        <authorList>
            <person name="Donic C."/>
            <person name="Kralova J.S."/>
            <person name="Fidel L."/>
            <person name="Ben-Dor S."/>
            <person name="Jung S."/>
        </authorList>
    </citation>
    <scope>NUCLEOTIDE SEQUENCE [LARGE SCALE GENOMIC DNA]</scope>
    <source>
        <strain evidence="3">Y27499</strain>
    </source>
</reference>
<comment type="caution">
    <text evidence="2">The sequence shown here is derived from an EMBL/GenBank/DDBJ whole genome shotgun (WGS) entry which is preliminary data.</text>
</comment>
<protein>
    <recommendedName>
        <fullName evidence="1">RecQ mediated genome instability protein 1 OB-fold domain-containing protein</fullName>
    </recommendedName>
</protein>
<name>A0AAN7WJZ0_9SACH</name>
<feature type="domain" description="RecQ mediated genome instability protein 1 OB-fold" evidence="1">
    <location>
        <begin position="41"/>
        <end position="198"/>
    </location>
</feature>
<dbReference type="Pfam" id="PF08585">
    <property type="entry name" value="RMI1_N_C"/>
    <property type="match status" value="1"/>
</dbReference>
<proteinExistence type="predicted"/>
<dbReference type="EMBL" id="JAWIZZ010000046">
    <property type="protein sequence ID" value="KAK5779694.1"/>
    <property type="molecule type" value="Genomic_DNA"/>
</dbReference>